<dbReference type="RefSeq" id="WP_108578119.1">
    <property type="nucleotide sequence ID" value="NZ_CP026952.1"/>
</dbReference>
<dbReference type="InterPro" id="IPR017395">
    <property type="entry name" value="Chlorophyllase-like"/>
</dbReference>
<dbReference type="Pfam" id="PF07224">
    <property type="entry name" value="Chlorophyllase"/>
    <property type="match status" value="1"/>
</dbReference>
<organism evidence="1 2">
    <name type="scientific">Aeromicrobium chenweiae</name>
    <dbReference type="NCBI Taxonomy" id="2079793"/>
    <lineage>
        <taxon>Bacteria</taxon>
        <taxon>Bacillati</taxon>
        <taxon>Actinomycetota</taxon>
        <taxon>Actinomycetes</taxon>
        <taxon>Propionibacteriales</taxon>
        <taxon>Nocardioidaceae</taxon>
        <taxon>Aeromicrobium</taxon>
    </lineage>
</organism>
<accession>A0A2S0WMI5</accession>
<dbReference type="Gene3D" id="3.40.50.1820">
    <property type="entry name" value="alpha/beta hydrolase"/>
    <property type="match status" value="1"/>
</dbReference>
<protein>
    <submittedName>
        <fullName evidence="1">Chlorophyllase</fullName>
    </submittedName>
</protein>
<dbReference type="OrthoDB" id="6646510at2"/>
<dbReference type="EMBL" id="CP026952">
    <property type="protein sequence ID" value="AWB92474.1"/>
    <property type="molecule type" value="Genomic_DNA"/>
</dbReference>
<evidence type="ECO:0000313" key="2">
    <source>
        <dbReference type="Proteomes" id="UP000244384"/>
    </source>
</evidence>
<dbReference type="Proteomes" id="UP000244384">
    <property type="component" value="Chromosome"/>
</dbReference>
<name>A0A2S0WMI5_9ACTN</name>
<dbReference type="AlphaFoldDB" id="A0A2S0WMI5"/>
<dbReference type="InterPro" id="IPR029058">
    <property type="entry name" value="AB_hydrolase_fold"/>
</dbReference>
<dbReference type="PANTHER" id="PTHR33428:SF14">
    <property type="entry name" value="CARBOXYLESTERASE TYPE B DOMAIN-CONTAINING PROTEIN"/>
    <property type="match status" value="1"/>
</dbReference>
<proteinExistence type="predicted"/>
<dbReference type="KEGG" id="aez:C3E78_09825"/>
<gene>
    <name evidence="1" type="ORF">C3E78_09825</name>
</gene>
<dbReference type="SUPFAM" id="SSF53474">
    <property type="entry name" value="alpha/beta-Hydrolases"/>
    <property type="match status" value="1"/>
</dbReference>
<dbReference type="PANTHER" id="PTHR33428">
    <property type="entry name" value="CHLOROPHYLLASE-2, CHLOROPLASTIC"/>
    <property type="match status" value="1"/>
</dbReference>
<evidence type="ECO:0000313" key="1">
    <source>
        <dbReference type="EMBL" id="AWB92474.1"/>
    </source>
</evidence>
<sequence length="313" mass="33182">MTTTTPAPTGLATPRPIISAKPVALAAPHRGEAEELHVRISAPATGSDLPVIVFAHGFGSSLEAYGPLTDYWAAHGFVVVQPTFLDSRTVNLAPDDPRIPRIWRLRVDDVKLVLDRLDVLADSVPGLAGRVDRSRIAAAGHSFGGQTAGNLLGLRVLDPDGTGGEDLTDARVKAGVLLATAGEGGKNLTPFAAEHLPFMQASFGHMTTPALIVAGDRDDSPLTVRGPDWCTDPYHLSPGEKSLLTLTDAEHSLGGIAGYEAAETTDEDPERVALVQRVTVAYLRRALGLDDSGWSAMRAELTTDHPQGRLESR</sequence>
<accession>A0A5F2ENZ5</accession>
<keyword evidence="2" id="KW-1185">Reference proteome</keyword>
<reference evidence="2" key="1">
    <citation type="submission" date="2018-01" db="EMBL/GenBank/DDBJ databases">
        <authorList>
            <person name="Li J."/>
        </authorList>
    </citation>
    <scope>NUCLEOTIDE SEQUENCE [LARGE SCALE GENOMIC DNA]</scope>
    <source>
        <strain evidence="2">592</strain>
    </source>
</reference>